<gene>
    <name evidence="7" type="ORF">BDW47DRAFT_123881</name>
</gene>
<dbReference type="Gene3D" id="3.40.50.720">
    <property type="entry name" value="NAD(P)-binding Rossmann-like Domain"/>
    <property type="match status" value="1"/>
</dbReference>
<comment type="catalytic activity">
    <reaction evidence="4">
        <text>(R)-pantoate + NADP(+) = 2-dehydropantoate + NADPH + H(+)</text>
        <dbReference type="Rhea" id="RHEA:16233"/>
        <dbReference type="ChEBI" id="CHEBI:11561"/>
        <dbReference type="ChEBI" id="CHEBI:15378"/>
        <dbReference type="ChEBI" id="CHEBI:15980"/>
        <dbReference type="ChEBI" id="CHEBI:57783"/>
        <dbReference type="ChEBI" id="CHEBI:58349"/>
        <dbReference type="EC" id="1.1.1.169"/>
    </reaction>
</comment>
<accession>A0A2I2FID7</accession>
<evidence type="ECO:0000313" key="8">
    <source>
        <dbReference type="Proteomes" id="UP000234585"/>
    </source>
</evidence>
<dbReference type="InterPro" id="IPR036291">
    <property type="entry name" value="NAD(P)-bd_dom_sf"/>
</dbReference>
<dbReference type="EC" id="1.1.1.169" evidence="4"/>
<dbReference type="InterPro" id="IPR013332">
    <property type="entry name" value="KPR_N"/>
</dbReference>
<comment type="function">
    <text evidence="4">Catalyzes the NADPH-dependent reduction of ketopantoate into pantoic acid.</text>
</comment>
<dbReference type="InterPro" id="IPR051402">
    <property type="entry name" value="KPR-Related"/>
</dbReference>
<evidence type="ECO:0000259" key="6">
    <source>
        <dbReference type="Pfam" id="PF08546"/>
    </source>
</evidence>
<dbReference type="Pfam" id="PF08546">
    <property type="entry name" value="ApbA_C"/>
    <property type="match status" value="1"/>
</dbReference>
<dbReference type="Pfam" id="PF02558">
    <property type="entry name" value="ApbA"/>
    <property type="match status" value="1"/>
</dbReference>
<dbReference type="SUPFAM" id="SSF48179">
    <property type="entry name" value="6-phosphogluconate dehydrogenase C-terminal domain-like"/>
    <property type="match status" value="1"/>
</dbReference>
<dbReference type="NCBIfam" id="TIGR00745">
    <property type="entry name" value="apbA_panE"/>
    <property type="match status" value="1"/>
</dbReference>
<comment type="similarity">
    <text evidence="1 4">Belongs to the ketopantoate reductase family.</text>
</comment>
<evidence type="ECO:0000313" key="7">
    <source>
        <dbReference type="EMBL" id="PLB40392.1"/>
    </source>
</evidence>
<evidence type="ECO:0000256" key="3">
    <source>
        <dbReference type="ARBA" id="ARBA00023002"/>
    </source>
</evidence>
<protein>
    <recommendedName>
        <fullName evidence="4">2-dehydropantoate 2-reductase</fullName>
        <ecNumber evidence="4">1.1.1.169</ecNumber>
    </recommendedName>
    <alternativeName>
        <fullName evidence="4">Ketopantoate reductase</fullName>
    </alternativeName>
</protein>
<organism evidence="7 8">
    <name type="scientific">Aspergillus candidus</name>
    <dbReference type="NCBI Taxonomy" id="41067"/>
    <lineage>
        <taxon>Eukaryota</taxon>
        <taxon>Fungi</taxon>
        <taxon>Dikarya</taxon>
        <taxon>Ascomycota</taxon>
        <taxon>Pezizomycotina</taxon>
        <taxon>Eurotiomycetes</taxon>
        <taxon>Eurotiomycetidae</taxon>
        <taxon>Eurotiales</taxon>
        <taxon>Aspergillaceae</taxon>
        <taxon>Aspergillus</taxon>
        <taxon>Aspergillus subgen. Circumdati</taxon>
    </lineage>
</organism>
<dbReference type="Gene3D" id="1.10.1040.10">
    <property type="entry name" value="N-(1-d-carboxylethyl)-l-norvaline Dehydrogenase, domain 2"/>
    <property type="match status" value="1"/>
</dbReference>
<dbReference type="GO" id="GO:0005737">
    <property type="term" value="C:cytoplasm"/>
    <property type="evidence" value="ECO:0007669"/>
    <property type="project" value="TreeGrafter"/>
</dbReference>
<dbReference type="GO" id="GO:0015940">
    <property type="term" value="P:pantothenate biosynthetic process"/>
    <property type="evidence" value="ECO:0007669"/>
    <property type="project" value="InterPro"/>
</dbReference>
<dbReference type="InterPro" id="IPR008927">
    <property type="entry name" value="6-PGluconate_DH-like_C_sf"/>
</dbReference>
<dbReference type="SUPFAM" id="SSF51735">
    <property type="entry name" value="NAD(P)-binding Rossmann-fold domains"/>
    <property type="match status" value="1"/>
</dbReference>
<dbReference type="OrthoDB" id="3609at2759"/>
<dbReference type="FunFam" id="1.10.1040.10:FF:000017">
    <property type="entry name" value="2-dehydropantoate 2-reductase"/>
    <property type="match status" value="1"/>
</dbReference>
<evidence type="ECO:0000259" key="5">
    <source>
        <dbReference type="Pfam" id="PF02558"/>
    </source>
</evidence>
<reference evidence="7 8" key="1">
    <citation type="submission" date="2017-12" db="EMBL/GenBank/DDBJ databases">
        <authorList>
            <consortium name="DOE Joint Genome Institute"/>
            <person name="Haridas S."/>
            <person name="Kjaerbolling I."/>
            <person name="Vesth T.C."/>
            <person name="Frisvad J.C."/>
            <person name="Nybo J.L."/>
            <person name="Theobald S."/>
            <person name="Kuo A."/>
            <person name="Bowyer P."/>
            <person name="Matsuda Y."/>
            <person name="Mondo S."/>
            <person name="Lyhne E.K."/>
            <person name="Kogle M.E."/>
            <person name="Clum A."/>
            <person name="Lipzen A."/>
            <person name="Salamov A."/>
            <person name="Ngan C.Y."/>
            <person name="Daum C."/>
            <person name="Chiniquy J."/>
            <person name="Barry K."/>
            <person name="LaButti K."/>
            <person name="Simmons B.A."/>
            <person name="Magnuson J.K."/>
            <person name="Mortensen U.H."/>
            <person name="Larsen T.O."/>
            <person name="Grigoriev I.V."/>
            <person name="Baker S.E."/>
            <person name="Andersen M.R."/>
            <person name="Nordberg H.P."/>
            <person name="Cantor M.N."/>
            <person name="Hua S.X."/>
        </authorList>
    </citation>
    <scope>NUCLEOTIDE SEQUENCE [LARGE SCALE GENOMIC DNA]</scope>
    <source>
        <strain evidence="7 8">CBS 102.13</strain>
    </source>
</reference>
<dbReference type="GeneID" id="36523301"/>
<feature type="domain" description="Ketopantoate reductase N-terminal" evidence="5">
    <location>
        <begin position="8"/>
        <end position="167"/>
    </location>
</feature>
<evidence type="ECO:0000256" key="1">
    <source>
        <dbReference type="ARBA" id="ARBA00007870"/>
    </source>
</evidence>
<evidence type="ECO:0000256" key="4">
    <source>
        <dbReference type="RuleBase" id="RU362068"/>
    </source>
</evidence>
<dbReference type="InterPro" id="IPR013328">
    <property type="entry name" value="6PGD_dom2"/>
</dbReference>
<keyword evidence="2 4" id="KW-0521">NADP</keyword>
<dbReference type="Proteomes" id="UP000234585">
    <property type="component" value="Unassembled WGS sequence"/>
</dbReference>
<proteinExistence type="inferred from homology"/>
<dbReference type="PANTHER" id="PTHR21708">
    <property type="entry name" value="PROBABLE 2-DEHYDROPANTOATE 2-REDUCTASE"/>
    <property type="match status" value="1"/>
</dbReference>
<name>A0A2I2FID7_ASPCN</name>
<feature type="domain" description="Ketopantoate reductase C-terminal" evidence="6">
    <location>
        <begin position="200"/>
        <end position="325"/>
    </location>
</feature>
<dbReference type="InterPro" id="IPR013752">
    <property type="entry name" value="KPA_reductase"/>
</dbReference>
<dbReference type="STRING" id="41067.A0A2I2FID7"/>
<evidence type="ECO:0000256" key="2">
    <source>
        <dbReference type="ARBA" id="ARBA00022857"/>
    </source>
</evidence>
<dbReference type="RefSeq" id="XP_024674404.1">
    <property type="nucleotide sequence ID" value="XM_024816141.1"/>
</dbReference>
<keyword evidence="3 4" id="KW-0560">Oxidoreductase</keyword>
<dbReference type="EMBL" id="KZ559125">
    <property type="protein sequence ID" value="PLB40392.1"/>
    <property type="molecule type" value="Genomic_DNA"/>
</dbReference>
<dbReference type="AlphaFoldDB" id="A0A2I2FID7"/>
<sequence>MTQEKTRVLVVGTGGVGTMSAYALQQGGKAEVTAVIRSNYEAVLKNGISIDSVQYGDGIKGWRPTHIVKAVPNVAQENLPPFDFILVTIKNIPDISPTVSDVIEPAVTPGKSAIVLSQNGLNIEKPVVARFPNNPIISSVSYIGAMQGTDGYVLHDDPDEQKIGPFSTPGVPAQAAEEAAKRYIDVYNPHGKLDIIFDADIRRTRWRKLIYNASYNSIATILRLDTPRMRMSGHIIDDLIRPIMREVIAAARANGVTDLADDLPETVIRTDPLHTAFKPSMCQDIEKGNFIEIENIVGEPLREGEDKGVSMHTLRTVYGVLRGLQLKVKESKGLWEPKFSADNPYQ</sequence>
<dbReference type="PANTHER" id="PTHR21708:SF30">
    <property type="entry name" value="2-DEHYDROPANTOATE 2-REDUCTASE-RELATED"/>
    <property type="match status" value="1"/>
</dbReference>
<keyword evidence="8" id="KW-1185">Reference proteome</keyword>
<dbReference type="InterPro" id="IPR003710">
    <property type="entry name" value="ApbA"/>
</dbReference>
<dbReference type="GO" id="GO:0008677">
    <property type="term" value="F:2-dehydropantoate 2-reductase activity"/>
    <property type="evidence" value="ECO:0007669"/>
    <property type="project" value="UniProtKB-EC"/>
</dbReference>